<reference evidence="13 14" key="1">
    <citation type="submission" date="2017-04" db="EMBL/GenBank/DDBJ databases">
        <title>Complete genome sequence of Flavobacterium kingsejong AJ004.</title>
        <authorList>
            <person name="Lee P.C."/>
        </authorList>
    </citation>
    <scope>NUCLEOTIDE SEQUENCE [LARGE SCALE GENOMIC DNA]</scope>
    <source>
        <strain evidence="13 14">AJ004</strain>
    </source>
</reference>
<evidence type="ECO:0000313" key="13">
    <source>
        <dbReference type="EMBL" id="AWG25019.1"/>
    </source>
</evidence>
<dbReference type="Gene3D" id="2.170.130.10">
    <property type="entry name" value="TonB-dependent receptor, plug domain"/>
    <property type="match status" value="1"/>
</dbReference>
<evidence type="ECO:0000256" key="2">
    <source>
        <dbReference type="ARBA" id="ARBA00022448"/>
    </source>
</evidence>
<dbReference type="Pfam" id="PF00593">
    <property type="entry name" value="TonB_dep_Rec_b-barrel"/>
    <property type="match status" value="1"/>
</dbReference>
<dbReference type="NCBIfam" id="TIGR04057">
    <property type="entry name" value="SusC_RagA_signa"/>
    <property type="match status" value="1"/>
</dbReference>
<dbReference type="SUPFAM" id="SSF49464">
    <property type="entry name" value="Carboxypeptidase regulatory domain-like"/>
    <property type="match status" value="1"/>
</dbReference>
<protein>
    <recommendedName>
        <fullName evidence="15">SusC/RagA family TonB-linked outer membrane protein</fullName>
    </recommendedName>
</protein>
<evidence type="ECO:0000256" key="5">
    <source>
        <dbReference type="ARBA" id="ARBA00023077"/>
    </source>
</evidence>
<evidence type="ECO:0000259" key="11">
    <source>
        <dbReference type="Pfam" id="PF00593"/>
    </source>
</evidence>
<dbReference type="Gene3D" id="2.40.170.20">
    <property type="entry name" value="TonB-dependent receptor, beta-barrel domain"/>
    <property type="match status" value="1"/>
</dbReference>
<proteinExistence type="inferred from homology"/>
<dbReference type="Proteomes" id="UP000244677">
    <property type="component" value="Chromosome"/>
</dbReference>
<dbReference type="FunFam" id="2.170.130.10:FF:000008">
    <property type="entry name" value="SusC/RagA family TonB-linked outer membrane protein"/>
    <property type="match status" value="1"/>
</dbReference>
<evidence type="ECO:0000256" key="8">
    <source>
        <dbReference type="PROSITE-ProRule" id="PRU01360"/>
    </source>
</evidence>
<comment type="similarity">
    <text evidence="8 9">Belongs to the TonB-dependent receptor family.</text>
</comment>
<keyword evidence="3 8" id="KW-1134">Transmembrane beta strand</keyword>
<dbReference type="AlphaFoldDB" id="A0A2S1LMS6"/>
<dbReference type="InterPro" id="IPR023997">
    <property type="entry name" value="TonB-dep_OMP_SusC/RagA_CS"/>
</dbReference>
<evidence type="ECO:0000256" key="6">
    <source>
        <dbReference type="ARBA" id="ARBA00023136"/>
    </source>
</evidence>
<dbReference type="SUPFAM" id="SSF56935">
    <property type="entry name" value="Porins"/>
    <property type="match status" value="1"/>
</dbReference>
<feature type="signal peptide" evidence="10">
    <location>
        <begin position="1"/>
        <end position="20"/>
    </location>
</feature>
<dbReference type="RefSeq" id="WP_108736641.1">
    <property type="nucleotide sequence ID" value="NZ_CP020919.1"/>
</dbReference>
<gene>
    <name evidence="13" type="ORF">FK004_07135</name>
</gene>
<evidence type="ECO:0000256" key="9">
    <source>
        <dbReference type="RuleBase" id="RU003357"/>
    </source>
</evidence>
<evidence type="ECO:0000256" key="7">
    <source>
        <dbReference type="ARBA" id="ARBA00023237"/>
    </source>
</evidence>
<dbReference type="Pfam" id="PF07715">
    <property type="entry name" value="Plug"/>
    <property type="match status" value="1"/>
</dbReference>
<keyword evidence="10" id="KW-0732">Signal</keyword>
<evidence type="ECO:0000259" key="12">
    <source>
        <dbReference type="Pfam" id="PF07715"/>
    </source>
</evidence>
<keyword evidence="7 8" id="KW-0998">Cell outer membrane</keyword>
<organism evidence="13 14">
    <name type="scientific">Flavobacterium kingsejongi</name>
    <dbReference type="NCBI Taxonomy" id="1678728"/>
    <lineage>
        <taxon>Bacteria</taxon>
        <taxon>Pseudomonadati</taxon>
        <taxon>Bacteroidota</taxon>
        <taxon>Flavobacteriia</taxon>
        <taxon>Flavobacteriales</taxon>
        <taxon>Flavobacteriaceae</taxon>
        <taxon>Flavobacterium</taxon>
    </lineage>
</organism>
<keyword evidence="6 8" id="KW-0472">Membrane</keyword>
<comment type="subcellular location">
    <subcellularLocation>
        <location evidence="1 8">Cell outer membrane</location>
        <topology evidence="1 8">Multi-pass membrane protein</topology>
    </subcellularLocation>
</comment>
<feature type="domain" description="TonB-dependent receptor plug" evidence="12">
    <location>
        <begin position="115"/>
        <end position="222"/>
    </location>
</feature>
<dbReference type="InterPro" id="IPR008969">
    <property type="entry name" value="CarboxyPept-like_regulatory"/>
</dbReference>
<evidence type="ECO:0000256" key="1">
    <source>
        <dbReference type="ARBA" id="ARBA00004571"/>
    </source>
</evidence>
<keyword evidence="4 8" id="KW-0812">Transmembrane</keyword>
<dbReference type="Pfam" id="PF13715">
    <property type="entry name" value="CarbopepD_reg_2"/>
    <property type="match status" value="1"/>
</dbReference>
<sequence length="1046" mass="116483">MKLKTLFLFSALLLTSFLFAQETYTLKGTVTSAEDNLTLPGATVTVLGTTNAVMTDIDGAFSIKVNANSSLQISFMGKITRTITVDGKKEITIALTDESTNLDEVVVVGYGTQKKSSITGSVSKLENTNLDENTVSRVDKALQGRIAGLQIQNVSSEVGEAPQIRIRGLGSISASSDPLVVVDGFPVQNGLEFINPSTIESIEVLKDASSTAIYGSRGANGVIIVTTKGGSESKTLYEFKTFFGVKSVYQKVDLLDTYGYTDMLRNERQQHENYMAGVNGTMPAQIAYSAREKGMRNVADNSNGGTDWQDEGIRNFATIKNYQLNVSGGGKASNYYVSGQYIEDEGLMKDNYLTRINFQSRVRAQLSDKLSLDFNLRPSYTKKRRSTIAYSDLTRSLGFMPSRHNAYTSALTGYPEGSYAHGRHFNNAHFNYLDENGVQQDFTTSLWGTNNNSPISRMENEKRFVHDYRMLGNFGLDYKISKSFTFRSSGGVNVDYSNYERFRNSQADQTGQAIGEDDSTMKVDMLTENTINYKWKNKVHSIDALGGITYQKTNLKYSGIYGTQFPSDYIETINGANVIDAGQTFTRKEQIGLLSFLARFNYSYKDRYLISLAARADGSSLFGPDNKYGIFPSVSVGWNIGEEDFWKNNVQFMNRFKLRTSFGVTGNNDIANYSFTNLLYTTNYSLGEGAGNVNSGLGETGNVLGNPGIGWEQTLEYDSGADLSFFDNRLNFTFDYYYSITDKLLLQQNISYITGHSQYFNNIGKIQNRGFEIEVSGNLHTKNFSWKPSFNISANQNKLVSLGGEAQFISQGERNEEYIAKVGEQAIQYYGYKMIGIWQTAEELANNPHSADDAVGGIRVADINGDGVINASDRTTLGSPFPDFTWGFYNGFTYKNFDMNFLVQGSVGGETFYGDGYYNETRFLYKDFTEGRWFSEGVPATKPKDNNGRAWQNTDYLIQDASYMSLRNVTVGYSMPADFIKRMRLTKARFYLSGENLLYIKSSDFWGLNPEGITTGGVYSSPLISGYQRGAFPVQRTISFGIDINF</sequence>
<dbReference type="InterPro" id="IPR037066">
    <property type="entry name" value="Plug_dom_sf"/>
</dbReference>
<dbReference type="KEGG" id="fki:FK004_07135"/>
<dbReference type="InterPro" id="IPR036942">
    <property type="entry name" value="Beta-barrel_TonB_sf"/>
</dbReference>
<evidence type="ECO:0000256" key="4">
    <source>
        <dbReference type="ARBA" id="ARBA00022692"/>
    </source>
</evidence>
<dbReference type="InterPro" id="IPR023996">
    <property type="entry name" value="TonB-dep_OMP_SusC/RagA"/>
</dbReference>
<keyword evidence="5 9" id="KW-0798">TonB box</keyword>
<evidence type="ECO:0008006" key="15">
    <source>
        <dbReference type="Google" id="ProtNLM"/>
    </source>
</evidence>
<accession>A0A2S1LMS6</accession>
<name>A0A2S1LMS6_9FLAO</name>
<dbReference type="InterPro" id="IPR012910">
    <property type="entry name" value="Plug_dom"/>
</dbReference>
<dbReference type="EMBL" id="CP020919">
    <property type="protein sequence ID" value="AWG25019.1"/>
    <property type="molecule type" value="Genomic_DNA"/>
</dbReference>
<keyword evidence="2 8" id="KW-0813">Transport</keyword>
<dbReference type="Gene3D" id="2.60.40.1120">
    <property type="entry name" value="Carboxypeptidase-like, regulatory domain"/>
    <property type="match status" value="1"/>
</dbReference>
<dbReference type="NCBIfam" id="TIGR04056">
    <property type="entry name" value="OMP_RagA_SusC"/>
    <property type="match status" value="1"/>
</dbReference>
<dbReference type="InterPro" id="IPR039426">
    <property type="entry name" value="TonB-dep_rcpt-like"/>
</dbReference>
<evidence type="ECO:0000256" key="10">
    <source>
        <dbReference type="SAM" id="SignalP"/>
    </source>
</evidence>
<dbReference type="InterPro" id="IPR000531">
    <property type="entry name" value="Beta-barrel_TonB"/>
</dbReference>
<evidence type="ECO:0000256" key="3">
    <source>
        <dbReference type="ARBA" id="ARBA00022452"/>
    </source>
</evidence>
<dbReference type="OrthoDB" id="9768177at2"/>
<dbReference type="PROSITE" id="PS52016">
    <property type="entry name" value="TONB_DEPENDENT_REC_3"/>
    <property type="match status" value="1"/>
</dbReference>
<dbReference type="GO" id="GO:0009279">
    <property type="term" value="C:cell outer membrane"/>
    <property type="evidence" value="ECO:0007669"/>
    <property type="project" value="UniProtKB-SubCell"/>
</dbReference>
<evidence type="ECO:0000313" key="14">
    <source>
        <dbReference type="Proteomes" id="UP000244677"/>
    </source>
</evidence>
<feature type="chain" id="PRO_5015726861" description="SusC/RagA family TonB-linked outer membrane protein" evidence="10">
    <location>
        <begin position="21"/>
        <end position="1046"/>
    </location>
</feature>
<keyword evidence="14" id="KW-1185">Reference proteome</keyword>
<feature type="domain" description="TonB-dependent receptor-like beta-barrel" evidence="11">
    <location>
        <begin position="422"/>
        <end position="997"/>
    </location>
</feature>